<keyword evidence="2" id="KW-1185">Reference proteome</keyword>
<dbReference type="PANTHER" id="PTHR31286">
    <property type="entry name" value="GLYCINE-RICH CELL WALL STRUCTURAL PROTEIN 1.8-LIKE"/>
    <property type="match status" value="1"/>
</dbReference>
<dbReference type="InterPro" id="IPR040256">
    <property type="entry name" value="At4g02000-like"/>
</dbReference>
<name>A0A1Q3D7Z2_CEPFO</name>
<reference evidence="2" key="1">
    <citation type="submission" date="2016-04" db="EMBL/GenBank/DDBJ databases">
        <title>Cephalotus genome sequencing.</title>
        <authorList>
            <person name="Fukushima K."/>
            <person name="Hasebe M."/>
            <person name="Fang X."/>
        </authorList>
    </citation>
    <scope>NUCLEOTIDE SEQUENCE [LARGE SCALE GENOMIC DNA]</scope>
    <source>
        <strain evidence="2">cv. St1</strain>
    </source>
</reference>
<evidence type="ECO:0000313" key="1">
    <source>
        <dbReference type="EMBL" id="GAV88590.1"/>
    </source>
</evidence>
<accession>A0A1Q3D7Z2</accession>
<dbReference type="AlphaFoldDB" id="A0A1Q3D7Z2"/>
<dbReference type="EMBL" id="BDDD01004968">
    <property type="protein sequence ID" value="GAV88590.1"/>
    <property type="molecule type" value="Genomic_DNA"/>
</dbReference>
<dbReference type="Proteomes" id="UP000187406">
    <property type="component" value="Unassembled WGS sequence"/>
</dbReference>
<feature type="non-terminal residue" evidence="1">
    <location>
        <position position="1"/>
    </location>
</feature>
<dbReference type="OrthoDB" id="1750606at2759"/>
<proteinExistence type="predicted"/>
<dbReference type="FunCoup" id="A0A1Q3D7Z2">
    <property type="interactions" value="3"/>
</dbReference>
<comment type="caution">
    <text evidence="1">The sequence shown here is derived from an EMBL/GenBank/DDBJ whole genome shotgun (WGS) entry which is preliminary data.</text>
</comment>
<protein>
    <submittedName>
        <fullName evidence="1">DUF4283 domain-containing protein</fullName>
    </submittedName>
</protein>
<evidence type="ECO:0000313" key="2">
    <source>
        <dbReference type="Proteomes" id="UP000187406"/>
    </source>
</evidence>
<gene>
    <name evidence="1" type="ORF">CFOL_v3_32012</name>
</gene>
<sequence length="111" mass="12850">NEEDRIRVLKLGPWWFDRNLLLLDKVDIETHPSSISLRKASLWVRVYGILFLCLSKTVSRIIGENIGDLEEIEVMSGRKVNSQYLKLRVGIDVRETLRRGMKLRIGGTEKV</sequence>
<dbReference type="PANTHER" id="PTHR31286:SF167">
    <property type="entry name" value="OS09G0268800 PROTEIN"/>
    <property type="match status" value="1"/>
</dbReference>
<organism evidence="1 2">
    <name type="scientific">Cephalotus follicularis</name>
    <name type="common">Albany pitcher plant</name>
    <dbReference type="NCBI Taxonomy" id="3775"/>
    <lineage>
        <taxon>Eukaryota</taxon>
        <taxon>Viridiplantae</taxon>
        <taxon>Streptophyta</taxon>
        <taxon>Embryophyta</taxon>
        <taxon>Tracheophyta</taxon>
        <taxon>Spermatophyta</taxon>
        <taxon>Magnoliopsida</taxon>
        <taxon>eudicotyledons</taxon>
        <taxon>Gunneridae</taxon>
        <taxon>Pentapetalae</taxon>
        <taxon>rosids</taxon>
        <taxon>fabids</taxon>
        <taxon>Oxalidales</taxon>
        <taxon>Cephalotaceae</taxon>
        <taxon>Cephalotus</taxon>
    </lineage>
</organism>
<dbReference type="InParanoid" id="A0A1Q3D7Z2"/>